<sequence>MARFKGCQHDPTCNTRSSLSRILFTPWGKNEPKIRYDMMDFQTCYIYDPAARGKDRSVKKRRIEPLQGLQTSWPLRRSLYQRLWAKQQARLKNLLLDINESTITQISTFVESSDPQPAPGRVSSAIILTGPSIASHALLFSQLSTRIGQAEGSIFVPLTSTLAPNLKTLLKNLISKGTSADTLSDDEDEADTVKPTCKRTRLLNYDLQLLYDYTQEKGLSRVVVAFQDCEAFDGALLSDAIELLTRWQDRIPFIFFFGVATSIENFSVKLSKKATRCIKGQRFDVVKAESALERITDVLYSSSNPYALSLWMGPGICFATLRRQREHIQSLDAFVDSVQYAYLSHFYANALSIFLDETVTLTDVSPEHMEALRNLHSFQQHVDTLLENGEASVPKRLLDDDEYLLEYVKEQIVAGHQALETILSTVNLVMTLQQRIPALQQQLKSTLLVDALAGELRDSNFERNMIMHLKKANSEALLLTLQDILPATSGDLHKTCEKLLKELQKLQAQQKDCGALRSEQDLHNATLRTTVVAKKVELSKQKSTLTKGDAAYSDILRRFVEALETDFDVALINPKDLVFNELIMYDLKSPHRDVFMPKPRAAIERALASPHDYLDCECCAPDVGTGEENTLASTQPSTAILYQLYLEGGAMMNVADLRTAFVTILGDDQDEILTNALFQRSLAELRYLGLVRGTRKKADHVMKISWKGV</sequence>
<feature type="domain" description="Origin recognition complex subunit 3 winged helix C-terminal" evidence="7">
    <location>
        <begin position="600"/>
        <end position="670"/>
    </location>
</feature>
<protein>
    <recommendedName>
        <fullName evidence="10">Origin recognition complex subunit 3</fullName>
    </recommendedName>
</protein>
<reference evidence="8" key="1">
    <citation type="journal article" date="2021" name="J Fungi (Basel)">
        <title>Virulence traits and population genomics of the black yeast Aureobasidium melanogenum.</title>
        <authorList>
            <person name="Cernosa A."/>
            <person name="Sun X."/>
            <person name="Gostincar C."/>
            <person name="Fang C."/>
            <person name="Gunde-Cimerman N."/>
            <person name="Song Z."/>
        </authorList>
    </citation>
    <scope>NUCLEOTIDE SEQUENCE</scope>
    <source>
        <strain evidence="8">EXF-8016</strain>
    </source>
</reference>
<name>A0A9P8GJB2_AURME</name>
<dbReference type="GO" id="GO:0031261">
    <property type="term" value="C:DNA replication preinitiation complex"/>
    <property type="evidence" value="ECO:0007669"/>
    <property type="project" value="TreeGrafter"/>
</dbReference>
<evidence type="ECO:0000256" key="4">
    <source>
        <dbReference type="ARBA" id="ARBA00023125"/>
    </source>
</evidence>
<evidence type="ECO:0000313" key="9">
    <source>
        <dbReference type="Proteomes" id="UP000767238"/>
    </source>
</evidence>
<dbReference type="Pfam" id="PF07034">
    <property type="entry name" value="ORC3_N"/>
    <property type="match status" value="1"/>
</dbReference>
<dbReference type="Proteomes" id="UP000767238">
    <property type="component" value="Unassembled WGS sequence"/>
</dbReference>
<dbReference type="InterPro" id="IPR045667">
    <property type="entry name" value="ORC3_N"/>
</dbReference>
<evidence type="ECO:0000256" key="3">
    <source>
        <dbReference type="ARBA" id="ARBA00022705"/>
    </source>
</evidence>
<dbReference type="PANTHER" id="PTHR12748">
    <property type="entry name" value="ORIGIN RECOGNITION COMPLEX SUBUNIT 3"/>
    <property type="match status" value="1"/>
</dbReference>
<dbReference type="Pfam" id="PF18137">
    <property type="entry name" value="WHD_ORC"/>
    <property type="match status" value="1"/>
</dbReference>
<evidence type="ECO:0000259" key="6">
    <source>
        <dbReference type="Pfam" id="PF07034"/>
    </source>
</evidence>
<organism evidence="8 9">
    <name type="scientific">Aureobasidium melanogenum</name>
    <name type="common">Aureobasidium pullulans var. melanogenum</name>
    <dbReference type="NCBI Taxonomy" id="46634"/>
    <lineage>
        <taxon>Eukaryota</taxon>
        <taxon>Fungi</taxon>
        <taxon>Dikarya</taxon>
        <taxon>Ascomycota</taxon>
        <taxon>Pezizomycotina</taxon>
        <taxon>Dothideomycetes</taxon>
        <taxon>Dothideomycetidae</taxon>
        <taxon>Dothideales</taxon>
        <taxon>Saccotheciaceae</taxon>
        <taxon>Aureobasidium</taxon>
    </lineage>
</organism>
<evidence type="ECO:0000313" key="8">
    <source>
        <dbReference type="EMBL" id="KAH0224442.1"/>
    </source>
</evidence>
<dbReference type="EMBL" id="JAHFYH010000019">
    <property type="protein sequence ID" value="KAH0224442.1"/>
    <property type="molecule type" value="Genomic_DNA"/>
</dbReference>
<dbReference type="GO" id="GO:0005664">
    <property type="term" value="C:nuclear origin of replication recognition complex"/>
    <property type="evidence" value="ECO:0007669"/>
    <property type="project" value="InterPro"/>
</dbReference>
<evidence type="ECO:0000259" key="7">
    <source>
        <dbReference type="Pfam" id="PF18137"/>
    </source>
</evidence>
<accession>A0A9P8GJB2</accession>
<dbReference type="InterPro" id="IPR020795">
    <property type="entry name" value="ORC3"/>
</dbReference>
<dbReference type="GO" id="GO:0005656">
    <property type="term" value="C:nuclear pre-replicative complex"/>
    <property type="evidence" value="ECO:0007669"/>
    <property type="project" value="TreeGrafter"/>
</dbReference>
<dbReference type="OrthoDB" id="10265211at2759"/>
<gene>
    <name evidence="8" type="ORF">KCV03_g3676</name>
</gene>
<feature type="domain" description="Origin recognition complex subunit 3 N-terminal" evidence="6">
    <location>
        <begin position="42"/>
        <end position="354"/>
    </location>
</feature>
<evidence type="ECO:0000256" key="2">
    <source>
        <dbReference type="ARBA" id="ARBA00010977"/>
    </source>
</evidence>
<keyword evidence="4" id="KW-0238">DNA-binding</keyword>
<dbReference type="AlphaFoldDB" id="A0A9P8GJB2"/>
<dbReference type="InterPro" id="IPR040855">
    <property type="entry name" value="ORC_WH_C"/>
</dbReference>
<dbReference type="GO" id="GO:0003688">
    <property type="term" value="F:DNA replication origin binding"/>
    <property type="evidence" value="ECO:0007669"/>
    <property type="project" value="TreeGrafter"/>
</dbReference>
<reference evidence="8" key="2">
    <citation type="submission" date="2021-08" db="EMBL/GenBank/DDBJ databases">
        <authorList>
            <person name="Gostincar C."/>
            <person name="Sun X."/>
            <person name="Song Z."/>
            <person name="Gunde-Cimerman N."/>
        </authorList>
    </citation>
    <scope>NUCLEOTIDE SEQUENCE</scope>
    <source>
        <strain evidence="8">EXF-8016</strain>
    </source>
</reference>
<dbReference type="GO" id="GO:0006270">
    <property type="term" value="P:DNA replication initiation"/>
    <property type="evidence" value="ECO:0007669"/>
    <property type="project" value="TreeGrafter"/>
</dbReference>
<keyword evidence="5" id="KW-0539">Nucleus</keyword>
<evidence type="ECO:0000256" key="1">
    <source>
        <dbReference type="ARBA" id="ARBA00004123"/>
    </source>
</evidence>
<keyword evidence="3" id="KW-0235">DNA replication</keyword>
<dbReference type="CDD" id="cd20704">
    <property type="entry name" value="Orc3"/>
    <property type="match status" value="2"/>
</dbReference>
<comment type="similarity">
    <text evidence="2">Belongs to the ORC3 family.</text>
</comment>
<dbReference type="PANTHER" id="PTHR12748:SF0">
    <property type="entry name" value="ORIGIN RECOGNITION COMPLEX SUBUNIT 3"/>
    <property type="match status" value="1"/>
</dbReference>
<comment type="caution">
    <text evidence="8">The sequence shown here is derived from an EMBL/GenBank/DDBJ whole genome shotgun (WGS) entry which is preliminary data.</text>
</comment>
<proteinExistence type="inferred from homology"/>
<evidence type="ECO:0000256" key="5">
    <source>
        <dbReference type="ARBA" id="ARBA00023242"/>
    </source>
</evidence>
<feature type="non-terminal residue" evidence="8">
    <location>
        <position position="1"/>
    </location>
</feature>
<evidence type="ECO:0008006" key="10">
    <source>
        <dbReference type="Google" id="ProtNLM"/>
    </source>
</evidence>
<comment type="subcellular location">
    <subcellularLocation>
        <location evidence="1">Nucleus</location>
    </subcellularLocation>
</comment>